<name>A0A411HLU6_9GAMM</name>
<comment type="similarity">
    <text evidence="1 3">Belongs to the short-chain dehydrogenases/reductases (SDR) family.</text>
</comment>
<dbReference type="PRINTS" id="PR00081">
    <property type="entry name" value="GDHRDH"/>
</dbReference>
<dbReference type="Pfam" id="PF00106">
    <property type="entry name" value="adh_short"/>
    <property type="match status" value="1"/>
</dbReference>
<dbReference type="InterPro" id="IPR057326">
    <property type="entry name" value="KR_dom"/>
</dbReference>
<evidence type="ECO:0000313" key="5">
    <source>
        <dbReference type="EMBL" id="QBB71347.1"/>
    </source>
</evidence>
<accession>A0A411HLU6</accession>
<dbReference type="KEGG" id="xbc:ELE36_13845"/>
<evidence type="ECO:0000259" key="4">
    <source>
        <dbReference type="SMART" id="SM00822"/>
    </source>
</evidence>
<dbReference type="PANTHER" id="PTHR44196:SF2">
    <property type="entry name" value="SHORT-CHAIN DEHYDROGENASE-RELATED"/>
    <property type="match status" value="1"/>
</dbReference>
<dbReference type="AlphaFoldDB" id="A0A411HLU6"/>
<organism evidence="5 6">
    <name type="scientific">Pseudolysobacter antarcticus</name>
    <dbReference type="NCBI Taxonomy" id="2511995"/>
    <lineage>
        <taxon>Bacteria</taxon>
        <taxon>Pseudomonadati</taxon>
        <taxon>Pseudomonadota</taxon>
        <taxon>Gammaproteobacteria</taxon>
        <taxon>Lysobacterales</taxon>
        <taxon>Rhodanobacteraceae</taxon>
        <taxon>Pseudolysobacter</taxon>
    </lineage>
</organism>
<keyword evidence="6" id="KW-1185">Reference proteome</keyword>
<dbReference type="GO" id="GO:0016020">
    <property type="term" value="C:membrane"/>
    <property type="evidence" value="ECO:0007669"/>
    <property type="project" value="TreeGrafter"/>
</dbReference>
<dbReference type="InterPro" id="IPR002347">
    <property type="entry name" value="SDR_fam"/>
</dbReference>
<dbReference type="SMART" id="SM00822">
    <property type="entry name" value="PKS_KR"/>
    <property type="match status" value="1"/>
</dbReference>
<dbReference type="OrthoDB" id="9810734at2"/>
<dbReference type="PANTHER" id="PTHR44196">
    <property type="entry name" value="DEHYDROGENASE/REDUCTASE SDR FAMILY MEMBER 7B"/>
    <property type="match status" value="1"/>
</dbReference>
<dbReference type="InterPro" id="IPR036291">
    <property type="entry name" value="NAD(P)-bd_dom_sf"/>
</dbReference>
<reference evidence="5 6" key="1">
    <citation type="submission" date="2019-01" db="EMBL/GenBank/DDBJ databases">
        <title>Pseudolysobacter antarctica gen. nov., sp. nov., isolated from Fildes Peninsula, Antarctica.</title>
        <authorList>
            <person name="Wei Z."/>
            <person name="Peng F."/>
        </authorList>
    </citation>
    <scope>NUCLEOTIDE SEQUENCE [LARGE SCALE GENOMIC DNA]</scope>
    <source>
        <strain evidence="5 6">AQ6-296</strain>
    </source>
</reference>
<proteinExistence type="inferred from homology"/>
<dbReference type="SUPFAM" id="SSF51735">
    <property type="entry name" value="NAD(P)-binding Rossmann-fold domains"/>
    <property type="match status" value="1"/>
</dbReference>
<dbReference type="GO" id="GO:0016491">
    <property type="term" value="F:oxidoreductase activity"/>
    <property type="evidence" value="ECO:0007669"/>
    <property type="project" value="UniProtKB-KW"/>
</dbReference>
<feature type="domain" description="Ketoreductase" evidence="4">
    <location>
        <begin position="9"/>
        <end position="190"/>
    </location>
</feature>
<dbReference type="Gene3D" id="3.40.50.720">
    <property type="entry name" value="NAD(P)-binding Rossmann-like Domain"/>
    <property type="match status" value="1"/>
</dbReference>
<evidence type="ECO:0000256" key="3">
    <source>
        <dbReference type="RuleBase" id="RU000363"/>
    </source>
</evidence>
<dbReference type="EMBL" id="CP035704">
    <property type="protein sequence ID" value="QBB71347.1"/>
    <property type="molecule type" value="Genomic_DNA"/>
</dbReference>
<dbReference type="RefSeq" id="WP_129834260.1">
    <property type="nucleotide sequence ID" value="NZ_CP035704.1"/>
</dbReference>
<dbReference type="PIRSF" id="PIRSF000126">
    <property type="entry name" value="11-beta-HSD1"/>
    <property type="match status" value="1"/>
</dbReference>
<dbReference type="CDD" id="cd05233">
    <property type="entry name" value="SDR_c"/>
    <property type="match status" value="1"/>
</dbReference>
<gene>
    <name evidence="5" type="ORF">ELE36_13845</name>
</gene>
<sequence length="273" mass="29724">MNTPQKNTHWALVTGASAGIGSEFARELAARGVNLVLSARRLDRLNALADELKAKHAVAIECISADLADPAAARALVEEIHHRGIAIDVLINNAGYGVPGKLTAPAWQEHADFIQVLMTAPVELCYLLLPGMQQRSYGRIVNVASLAGHMPGSAGNTLYGAAKAFLIKFSQSLALENSSRGIHVCALCPGFTRSEFHDVSGARGVVSKMPDFMWMNADVVVRQGLDAVERGDVVYINGRVNRLLRFFGKHLPDRMALKMIQRQSKRFRVQDGK</sequence>
<protein>
    <submittedName>
        <fullName evidence="5">SDR family oxidoreductase</fullName>
    </submittedName>
</protein>
<evidence type="ECO:0000256" key="2">
    <source>
        <dbReference type="ARBA" id="ARBA00023002"/>
    </source>
</evidence>
<dbReference type="Proteomes" id="UP000291562">
    <property type="component" value="Chromosome"/>
</dbReference>
<evidence type="ECO:0000256" key="1">
    <source>
        <dbReference type="ARBA" id="ARBA00006484"/>
    </source>
</evidence>
<dbReference type="PRINTS" id="PR00080">
    <property type="entry name" value="SDRFAMILY"/>
</dbReference>
<keyword evidence="2" id="KW-0560">Oxidoreductase</keyword>
<evidence type="ECO:0000313" key="6">
    <source>
        <dbReference type="Proteomes" id="UP000291562"/>
    </source>
</evidence>